<dbReference type="AlphaFoldDB" id="A0A9P0HS69"/>
<feature type="region of interest" description="Disordered" evidence="1">
    <location>
        <begin position="87"/>
        <end position="107"/>
    </location>
</feature>
<gene>
    <name evidence="2" type="ORF">NEZAVI_LOCUS15657</name>
</gene>
<evidence type="ECO:0000313" key="2">
    <source>
        <dbReference type="EMBL" id="CAH1408061.1"/>
    </source>
</evidence>
<organism evidence="2 3">
    <name type="scientific">Nezara viridula</name>
    <name type="common">Southern green stink bug</name>
    <name type="synonym">Cimex viridulus</name>
    <dbReference type="NCBI Taxonomy" id="85310"/>
    <lineage>
        <taxon>Eukaryota</taxon>
        <taxon>Metazoa</taxon>
        <taxon>Ecdysozoa</taxon>
        <taxon>Arthropoda</taxon>
        <taxon>Hexapoda</taxon>
        <taxon>Insecta</taxon>
        <taxon>Pterygota</taxon>
        <taxon>Neoptera</taxon>
        <taxon>Paraneoptera</taxon>
        <taxon>Hemiptera</taxon>
        <taxon>Heteroptera</taxon>
        <taxon>Panheteroptera</taxon>
        <taxon>Pentatomomorpha</taxon>
        <taxon>Pentatomoidea</taxon>
        <taxon>Pentatomidae</taxon>
        <taxon>Pentatominae</taxon>
        <taxon>Nezara</taxon>
    </lineage>
</organism>
<protein>
    <submittedName>
        <fullName evidence="2">Uncharacterized protein</fullName>
    </submittedName>
</protein>
<sequence>MKRELRSMCGGKELQEVLFPSPHVFIRWPGTGSQTAIIASGRGRGFASFHSSLHDKRQDGLTSLVRVPSKDEPSGAEIAPTVLLPSIARKLRKEEDQQEEDRRPEGL</sequence>
<proteinExistence type="predicted"/>
<dbReference type="EMBL" id="OV725083">
    <property type="protein sequence ID" value="CAH1408061.1"/>
    <property type="molecule type" value="Genomic_DNA"/>
</dbReference>
<reference evidence="2" key="1">
    <citation type="submission" date="2022-01" db="EMBL/GenBank/DDBJ databases">
        <authorList>
            <person name="King R."/>
        </authorList>
    </citation>
    <scope>NUCLEOTIDE SEQUENCE</scope>
</reference>
<accession>A0A9P0HS69</accession>
<dbReference type="Proteomes" id="UP001152798">
    <property type="component" value="Chromosome 7"/>
</dbReference>
<keyword evidence="3" id="KW-1185">Reference proteome</keyword>
<evidence type="ECO:0000256" key="1">
    <source>
        <dbReference type="SAM" id="MobiDB-lite"/>
    </source>
</evidence>
<feature type="compositionally biased region" description="Basic and acidic residues" evidence="1">
    <location>
        <begin position="92"/>
        <end position="107"/>
    </location>
</feature>
<evidence type="ECO:0000313" key="3">
    <source>
        <dbReference type="Proteomes" id="UP001152798"/>
    </source>
</evidence>
<name>A0A9P0HS69_NEZVI</name>